<gene>
    <name evidence="4" type="ORF">UFOPK3773_00792</name>
</gene>
<reference evidence="4" key="1">
    <citation type="submission" date="2020-05" db="EMBL/GenBank/DDBJ databases">
        <authorList>
            <person name="Chiriac C."/>
            <person name="Salcher M."/>
            <person name="Ghai R."/>
            <person name="Kavagutti S V."/>
        </authorList>
    </citation>
    <scope>NUCLEOTIDE SEQUENCE</scope>
</reference>
<dbReference type="EMBL" id="CAFBNF010000066">
    <property type="protein sequence ID" value="CAB4939928.1"/>
    <property type="molecule type" value="Genomic_DNA"/>
</dbReference>
<comment type="similarity">
    <text evidence="1">Belongs to the short-chain dehydrogenases/reductases (SDR) family.</text>
</comment>
<evidence type="ECO:0000313" key="4">
    <source>
        <dbReference type="EMBL" id="CAB4939928.1"/>
    </source>
</evidence>
<dbReference type="PANTHER" id="PTHR42760">
    <property type="entry name" value="SHORT-CHAIN DEHYDROGENASES/REDUCTASES FAMILY MEMBER"/>
    <property type="match status" value="1"/>
</dbReference>
<dbReference type="InterPro" id="IPR057326">
    <property type="entry name" value="KR_dom"/>
</dbReference>
<dbReference type="GO" id="GO:0016616">
    <property type="term" value="F:oxidoreductase activity, acting on the CH-OH group of donors, NAD or NADP as acceptor"/>
    <property type="evidence" value="ECO:0007669"/>
    <property type="project" value="TreeGrafter"/>
</dbReference>
<dbReference type="AlphaFoldDB" id="A0A6J7J9J7"/>
<accession>A0A6J7J9J7</accession>
<evidence type="ECO:0000256" key="2">
    <source>
        <dbReference type="ARBA" id="ARBA00023002"/>
    </source>
</evidence>
<keyword evidence="2" id="KW-0560">Oxidoreductase</keyword>
<dbReference type="Gene3D" id="3.40.50.720">
    <property type="entry name" value="NAD(P)-binding Rossmann-like Domain"/>
    <property type="match status" value="1"/>
</dbReference>
<evidence type="ECO:0000256" key="1">
    <source>
        <dbReference type="ARBA" id="ARBA00006484"/>
    </source>
</evidence>
<proteinExistence type="inferred from homology"/>
<dbReference type="PRINTS" id="PR00081">
    <property type="entry name" value="GDHRDH"/>
</dbReference>
<dbReference type="InterPro" id="IPR002347">
    <property type="entry name" value="SDR_fam"/>
</dbReference>
<organism evidence="4">
    <name type="scientific">freshwater metagenome</name>
    <dbReference type="NCBI Taxonomy" id="449393"/>
    <lineage>
        <taxon>unclassified sequences</taxon>
        <taxon>metagenomes</taxon>
        <taxon>ecological metagenomes</taxon>
    </lineage>
</organism>
<dbReference type="GO" id="GO:0006633">
    <property type="term" value="P:fatty acid biosynthetic process"/>
    <property type="evidence" value="ECO:0007669"/>
    <property type="project" value="TreeGrafter"/>
</dbReference>
<dbReference type="SUPFAM" id="SSF51735">
    <property type="entry name" value="NAD(P)-binding Rossmann-fold domains"/>
    <property type="match status" value="1"/>
</dbReference>
<dbReference type="GO" id="GO:0048038">
    <property type="term" value="F:quinone binding"/>
    <property type="evidence" value="ECO:0007669"/>
    <property type="project" value="TreeGrafter"/>
</dbReference>
<dbReference type="FunFam" id="3.40.50.720:FF:000084">
    <property type="entry name" value="Short-chain dehydrogenase reductase"/>
    <property type="match status" value="1"/>
</dbReference>
<dbReference type="SMART" id="SM00822">
    <property type="entry name" value="PKS_KR"/>
    <property type="match status" value="1"/>
</dbReference>
<dbReference type="InterPro" id="IPR036291">
    <property type="entry name" value="NAD(P)-bd_dom_sf"/>
</dbReference>
<evidence type="ECO:0000259" key="3">
    <source>
        <dbReference type="SMART" id="SM00822"/>
    </source>
</evidence>
<protein>
    <submittedName>
        <fullName evidence="4">Unannotated protein</fullName>
    </submittedName>
</protein>
<sequence>MACERLAGKSALITGGGSGVGRATAIRFAREGATTLGLFDRDSAALESVAEEIRALGALPIPLVGDVTSRANCQAAADAVIDCHGRIDILVSNAGADGDAPFLEMTDDEWHRVINVNLTASFVLGQIAARAMVSDGLGGCILYTASISGMGASDGDAHYGVSKAGIINLVQTMAIELVVHGIRVNCVSPGPLDTPLSRALLGSDEAMEAARAHYPLVPMARLGKPEEIAAAYAYLASDDAGYTTGQNLVIDGGNHATVFVNPVGAF</sequence>
<dbReference type="Pfam" id="PF13561">
    <property type="entry name" value="adh_short_C2"/>
    <property type="match status" value="1"/>
</dbReference>
<name>A0A6J7J9J7_9ZZZZ</name>
<dbReference type="PROSITE" id="PS00061">
    <property type="entry name" value="ADH_SHORT"/>
    <property type="match status" value="1"/>
</dbReference>
<dbReference type="InterPro" id="IPR020904">
    <property type="entry name" value="Sc_DH/Rdtase_CS"/>
</dbReference>
<dbReference type="PRINTS" id="PR00080">
    <property type="entry name" value="SDRFAMILY"/>
</dbReference>
<feature type="domain" description="Ketoreductase" evidence="3">
    <location>
        <begin position="9"/>
        <end position="194"/>
    </location>
</feature>
<dbReference type="PANTHER" id="PTHR42760:SF133">
    <property type="entry name" value="3-OXOACYL-[ACYL-CARRIER-PROTEIN] REDUCTASE"/>
    <property type="match status" value="1"/>
</dbReference>